<keyword evidence="7" id="KW-0325">Glycoprotein</keyword>
<name>A0A5C5G2K4_9BASI</name>
<sequence length="802" mass="87827">MGDWRGHPPSLTSPASHLPRTAPHQLASHSGNCSCSPAPPSRPHRVDSALGSLGRSLLPLGVTMPLWPARPEPWPSTGDAALALPAHWHVSERFLRTHTNSPDLERRSLLIRSYIAFLYNSFVPAQWLNAFLWKCIALIVVVGLVRRLITPSLVRRLPRTLRRAHTSFVRHCSLAPLVGSKALAARSVIASRCLHYPRSYSEEQGRLAPLIRHAADRSGVLALGSTPLTFLLAARNSPITWLTGADFGTVQVYHRWVARVTYGNATVHMLGYSLIHLQAYDWSLLALFNRWYLVLGWVAFFGGLVLCFGAWRRIRQVAYELFLVLHILAALAWVVGAYLHVFLLGERGARDEYFQLCYLTVALWAFDRGARRALVLWHNTRLGGALCLSTRRPSRPTRRQRSAEGVLFGGSNDFVRLRITPTSPWSLSRGGPGTFVYVSCYSAGHRVWESHPFSIAWPLGVPDDAGDVDDDCGRITTPSSCANGSSPSKGTRLDDLVHAATRAEGASTGHVHPFDEQASPESFELLVKRYSGFTQALVDSLSLPPSAVPESATEEPLMLSAVGDSNERPEHRRTALRIVVEGPYGAACSSHPCATARQALLVAGGSGLAMVTSQLADLGLRVLRECGETRCERVAVVWTVREAETVELIVPYLRRLYYLFHASPSFRQRHLDPSLNVDVSAARSPFLDLHVYVTSPPSPSSPSLAALAALSLPRSFLRLSVHADEGRPNVGAHIDALSASASTGGDRPDELLVVSCGPAALCDAAREAMRSRLGGPGREEGRDEKGSWEACRLMYSEEAVVW</sequence>
<evidence type="ECO:0000256" key="2">
    <source>
        <dbReference type="ARBA" id="ARBA00022448"/>
    </source>
</evidence>
<keyword evidence="4 9" id="KW-1133">Transmembrane helix</keyword>
<evidence type="ECO:0000313" key="12">
    <source>
        <dbReference type="Proteomes" id="UP000311382"/>
    </source>
</evidence>
<reference evidence="11 12" key="1">
    <citation type="submission" date="2019-03" db="EMBL/GenBank/DDBJ databases">
        <title>Rhodosporidium diobovatum UCD-FST 08-225 genome sequencing, assembly, and annotation.</title>
        <authorList>
            <person name="Fakankun I.U."/>
            <person name="Fristensky B."/>
            <person name="Levin D.B."/>
        </authorList>
    </citation>
    <scope>NUCLEOTIDE SEQUENCE [LARGE SCALE GENOMIC DNA]</scope>
    <source>
        <strain evidence="11 12">UCD-FST 08-225</strain>
    </source>
</reference>
<dbReference type="PROSITE" id="PS51384">
    <property type="entry name" value="FAD_FR"/>
    <property type="match status" value="1"/>
</dbReference>
<feature type="transmembrane region" description="Helical" evidence="9">
    <location>
        <begin position="291"/>
        <end position="311"/>
    </location>
</feature>
<dbReference type="GO" id="GO:0006826">
    <property type="term" value="P:iron ion transport"/>
    <property type="evidence" value="ECO:0007669"/>
    <property type="project" value="TreeGrafter"/>
</dbReference>
<evidence type="ECO:0000259" key="10">
    <source>
        <dbReference type="PROSITE" id="PS51384"/>
    </source>
</evidence>
<keyword evidence="3 9" id="KW-0812">Transmembrane</keyword>
<feature type="transmembrane region" description="Helical" evidence="9">
    <location>
        <begin position="131"/>
        <end position="149"/>
    </location>
</feature>
<dbReference type="EMBL" id="SOZI01000015">
    <property type="protein sequence ID" value="TNY23145.1"/>
    <property type="molecule type" value="Genomic_DNA"/>
</dbReference>
<feature type="domain" description="FAD-binding FR-type" evidence="10">
    <location>
        <begin position="389"/>
        <end position="590"/>
    </location>
</feature>
<dbReference type="InterPro" id="IPR017927">
    <property type="entry name" value="FAD-bd_FR_type"/>
</dbReference>
<feature type="transmembrane region" description="Helical" evidence="9">
    <location>
        <begin position="323"/>
        <end position="345"/>
    </location>
</feature>
<dbReference type="GO" id="GO:0000293">
    <property type="term" value="F:ferric-chelate reductase activity"/>
    <property type="evidence" value="ECO:0007669"/>
    <property type="project" value="TreeGrafter"/>
</dbReference>
<keyword evidence="5" id="KW-0406">Ion transport</keyword>
<dbReference type="CDD" id="cd06186">
    <property type="entry name" value="NOX_Duox_like_FAD_NADP"/>
    <property type="match status" value="1"/>
</dbReference>
<proteinExistence type="predicted"/>
<evidence type="ECO:0000256" key="1">
    <source>
        <dbReference type="ARBA" id="ARBA00004141"/>
    </source>
</evidence>
<evidence type="ECO:0000256" key="4">
    <source>
        <dbReference type="ARBA" id="ARBA00022989"/>
    </source>
</evidence>
<dbReference type="Gene3D" id="3.40.50.80">
    <property type="entry name" value="Nucleotide-binding domain of ferredoxin-NADP reductase (FNR) module"/>
    <property type="match status" value="1"/>
</dbReference>
<evidence type="ECO:0000256" key="6">
    <source>
        <dbReference type="ARBA" id="ARBA00023136"/>
    </source>
</evidence>
<dbReference type="PANTHER" id="PTHR32361">
    <property type="entry name" value="FERRIC/CUPRIC REDUCTASE TRANSMEMBRANE COMPONENT"/>
    <property type="match status" value="1"/>
</dbReference>
<comment type="subcellular location">
    <subcellularLocation>
        <location evidence="1">Membrane</location>
        <topology evidence="1">Multi-pass membrane protein</topology>
    </subcellularLocation>
</comment>
<keyword evidence="12" id="KW-1185">Reference proteome</keyword>
<gene>
    <name evidence="11" type="ORF">DMC30DRAFT_68680</name>
</gene>
<keyword evidence="2" id="KW-0813">Transport</keyword>
<keyword evidence="6 9" id="KW-0472">Membrane</keyword>
<evidence type="ECO:0000256" key="7">
    <source>
        <dbReference type="ARBA" id="ARBA00023180"/>
    </source>
</evidence>
<protein>
    <recommendedName>
        <fullName evidence="10">FAD-binding FR-type domain-containing protein</fullName>
    </recommendedName>
</protein>
<feature type="region of interest" description="Disordered" evidence="8">
    <location>
        <begin position="1"/>
        <end position="46"/>
    </location>
</feature>
<dbReference type="GO" id="GO:0005886">
    <property type="term" value="C:plasma membrane"/>
    <property type="evidence" value="ECO:0007669"/>
    <property type="project" value="TreeGrafter"/>
</dbReference>
<evidence type="ECO:0000313" key="11">
    <source>
        <dbReference type="EMBL" id="TNY23145.1"/>
    </source>
</evidence>
<dbReference type="GO" id="GO:0015677">
    <property type="term" value="P:copper ion import"/>
    <property type="evidence" value="ECO:0007669"/>
    <property type="project" value="TreeGrafter"/>
</dbReference>
<dbReference type="STRING" id="5288.A0A5C5G2K4"/>
<dbReference type="PANTHER" id="PTHR32361:SF9">
    <property type="entry name" value="FERRIC REDUCTASE TRANSMEMBRANE COMPONENT 3-RELATED"/>
    <property type="match status" value="1"/>
</dbReference>
<dbReference type="GO" id="GO:0006879">
    <property type="term" value="P:intracellular iron ion homeostasis"/>
    <property type="evidence" value="ECO:0007669"/>
    <property type="project" value="TreeGrafter"/>
</dbReference>
<dbReference type="AlphaFoldDB" id="A0A5C5G2K4"/>
<dbReference type="InterPro" id="IPR013130">
    <property type="entry name" value="Fe3_Rdtase_TM_dom"/>
</dbReference>
<dbReference type="Pfam" id="PF01794">
    <property type="entry name" value="Ferric_reduct"/>
    <property type="match status" value="1"/>
</dbReference>
<organism evidence="11 12">
    <name type="scientific">Rhodotorula diobovata</name>
    <dbReference type="NCBI Taxonomy" id="5288"/>
    <lineage>
        <taxon>Eukaryota</taxon>
        <taxon>Fungi</taxon>
        <taxon>Dikarya</taxon>
        <taxon>Basidiomycota</taxon>
        <taxon>Pucciniomycotina</taxon>
        <taxon>Microbotryomycetes</taxon>
        <taxon>Sporidiobolales</taxon>
        <taxon>Sporidiobolaceae</taxon>
        <taxon>Rhodotorula</taxon>
    </lineage>
</organism>
<evidence type="ECO:0000256" key="8">
    <source>
        <dbReference type="SAM" id="MobiDB-lite"/>
    </source>
</evidence>
<evidence type="ECO:0000256" key="3">
    <source>
        <dbReference type="ARBA" id="ARBA00022692"/>
    </source>
</evidence>
<dbReference type="SFLD" id="SFLDG01168">
    <property type="entry name" value="Ferric_reductase_subgroup_(FRE"/>
    <property type="match status" value="1"/>
</dbReference>
<dbReference type="SFLD" id="SFLDS00052">
    <property type="entry name" value="Ferric_Reductase_Domain"/>
    <property type="match status" value="1"/>
</dbReference>
<comment type="caution">
    <text evidence="11">The sequence shown here is derived from an EMBL/GenBank/DDBJ whole genome shotgun (WGS) entry which is preliminary data.</text>
</comment>
<dbReference type="Proteomes" id="UP000311382">
    <property type="component" value="Unassembled WGS sequence"/>
</dbReference>
<evidence type="ECO:0000256" key="9">
    <source>
        <dbReference type="SAM" id="Phobius"/>
    </source>
</evidence>
<dbReference type="InterPro" id="IPR051410">
    <property type="entry name" value="Ferric/Cupric_Reductase"/>
</dbReference>
<evidence type="ECO:0000256" key="5">
    <source>
        <dbReference type="ARBA" id="ARBA00023065"/>
    </source>
</evidence>
<accession>A0A5C5G2K4</accession>
<dbReference type="OrthoDB" id="2538083at2759"/>
<dbReference type="InterPro" id="IPR039261">
    <property type="entry name" value="FNR_nucleotide-bd"/>
</dbReference>
<feature type="transmembrane region" description="Helical" evidence="9">
    <location>
        <begin position="260"/>
        <end position="279"/>
    </location>
</feature>